<dbReference type="NCBIfam" id="TIGR04057">
    <property type="entry name" value="SusC_RagA_signa"/>
    <property type="match status" value="1"/>
</dbReference>
<dbReference type="RefSeq" id="WP_217794712.1">
    <property type="nucleotide sequence ID" value="NZ_JAHSPG010000018.1"/>
</dbReference>
<dbReference type="Pfam" id="PF13715">
    <property type="entry name" value="CarbopepD_reg_2"/>
    <property type="match status" value="1"/>
</dbReference>
<dbReference type="EMBL" id="JAHSPG010000018">
    <property type="protein sequence ID" value="MBV4360385.1"/>
    <property type="molecule type" value="Genomic_DNA"/>
</dbReference>
<name>A0A9E2SGN7_9BACT</name>
<comment type="subcellular location">
    <subcellularLocation>
        <location evidence="1">Cell outer membrane</location>
        <topology evidence="1">Multi-pass membrane protein</topology>
    </subcellularLocation>
</comment>
<accession>A0A9E2SGN7</accession>
<keyword evidence="1" id="KW-0812">Transmembrane</keyword>
<keyword evidence="1" id="KW-0472">Membrane</keyword>
<sequence>MLLLAVQLQVNANTVSNKVPHRSPAGIITGKITDAKGDPLSGASVAEKGTKNQTLSKTDGSFSLNVQGEKATVIISFVGHATKEVVVTAGTPISIKMVQANNSMDDIVVIGYQAVRKKDMLAASSSVTSKDLKDNPLNNAAEALQGKLAGVQISMTEGAPGADAVINIRGRGSITQSGEPLYVVDGIPTDNALSILNPQDIESLDVLKDAASTAIYGSRGANGVIVITTKGGKNTNGKTFVNFNMYQGVQQLAQKIDMMGPYDFVLYQYERAWWRGDTAGVVKKYIRDPYNFDTIETYKMNPGFDWQERTMGANAYQSSYNVGVSGGTNKTTYNLSLTANKQQGILINSDMQRKNLQFRLDHKATDHFKFGFGSRYTDQRIRGAGTSDAAGAGSNRLRQYTRYKPLIMPGEEEDSYDPDLDLNNAGNGFNVLNPILLANAETRNRYNTQLNFNGYFQVDIVKNLYFRSTAGYTVNSTRNQAFDDTLTNNAKTYNKQPIVSLSNSRNVQLTNSNVLTYSNPAMFGSKHSLNVLLGQEIQKTTVTSDALTLRYFPVGITADKAFNNLQLAAASATGAIQPNPSSSQVPTSLASFFSTIDYNYGGKYFAKFTLRADGTSIFSSEHSWGYFPSGAVAWRVSKENFFNSTKVNDLRFRYSYGTAGNNRITPFSYRTQYTAPTSGGYGLNGVLNGIFTPANLGNLDLMWESQVAQNLGMDITLFNRFNLTVDAYSNKSSNLLLNQAIPSSTGYTTQFQNIGSTRNRGVEFQLSANIISNKNFSYNASFNISFNKNKITSLGPNQQLLRNSGWFSGSNFPADFVLKVGDEVGTMYGYVNDGYFTLDDFDTKPYSNATYPGYTTQYTLKSTVANNSTLLADPIQPGSPKYKDISGPGGKPDGKVDVDNDRTIIGHAQPKFFGGLNQTFAYKGFDLSIFLNFVYGNQVFNANKLEYASAYGSEVNLSTIDNGRWRMVDPVTGAPVQRQIGSGTSATIIGADPATLGTVNKNAKIWFPSTSINGFYSQSYAVEDGSYLRINNITLGYNFPKTMLKRMKVSTLRIYATVNNLATLTGYTGYDPDASTRRSDPTTPGVDYAAYPRSRTFVAGINLAL</sequence>
<dbReference type="InterPro" id="IPR039426">
    <property type="entry name" value="TonB-dep_rcpt-like"/>
</dbReference>
<feature type="domain" description="TonB-dependent receptor plug" evidence="2">
    <location>
        <begin position="117"/>
        <end position="224"/>
    </location>
</feature>
<dbReference type="Pfam" id="PF07715">
    <property type="entry name" value="Plug"/>
    <property type="match status" value="1"/>
</dbReference>
<comment type="similarity">
    <text evidence="1">Belongs to the TonB-dependent receptor family.</text>
</comment>
<evidence type="ECO:0000259" key="2">
    <source>
        <dbReference type="Pfam" id="PF07715"/>
    </source>
</evidence>
<dbReference type="InterPro" id="IPR023997">
    <property type="entry name" value="TonB-dep_OMP_SusC/RagA_CS"/>
</dbReference>
<reference evidence="3" key="1">
    <citation type="submission" date="2021-06" db="EMBL/GenBank/DDBJ databases">
        <authorList>
            <person name="Huq M.A."/>
        </authorList>
    </citation>
    <scope>NUCLEOTIDE SEQUENCE</scope>
    <source>
        <strain evidence="3">MAH-26</strain>
    </source>
</reference>
<keyword evidence="1" id="KW-1134">Transmembrane beta strand</keyword>
<dbReference type="GO" id="GO:0009279">
    <property type="term" value="C:cell outer membrane"/>
    <property type="evidence" value="ECO:0007669"/>
    <property type="project" value="UniProtKB-SubCell"/>
</dbReference>
<evidence type="ECO:0000256" key="1">
    <source>
        <dbReference type="PROSITE-ProRule" id="PRU01360"/>
    </source>
</evidence>
<dbReference type="InterPro" id="IPR023996">
    <property type="entry name" value="TonB-dep_OMP_SusC/RagA"/>
</dbReference>
<dbReference type="AlphaFoldDB" id="A0A9E2SGN7"/>
<evidence type="ECO:0000313" key="4">
    <source>
        <dbReference type="Proteomes" id="UP000812270"/>
    </source>
</evidence>
<keyword evidence="1" id="KW-0813">Transport</keyword>
<gene>
    <name evidence="3" type="ORF">KTO63_24690</name>
</gene>
<dbReference type="NCBIfam" id="TIGR04056">
    <property type="entry name" value="OMP_RagA_SusC"/>
    <property type="match status" value="1"/>
</dbReference>
<proteinExistence type="inferred from homology"/>
<protein>
    <submittedName>
        <fullName evidence="3">TonB-dependent receptor</fullName>
    </submittedName>
</protein>
<comment type="caution">
    <text evidence="3">The sequence shown here is derived from an EMBL/GenBank/DDBJ whole genome shotgun (WGS) entry which is preliminary data.</text>
</comment>
<dbReference type="InterPro" id="IPR012910">
    <property type="entry name" value="Plug_dom"/>
</dbReference>
<evidence type="ECO:0000313" key="3">
    <source>
        <dbReference type="EMBL" id="MBV4360385.1"/>
    </source>
</evidence>
<dbReference type="PROSITE" id="PS52016">
    <property type="entry name" value="TONB_DEPENDENT_REC_3"/>
    <property type="match status" value="1"/>
</dbReference>
<keyword evidence="4" id="KW-1185">Reference proteome</keyword>
<dbReference type="Proteomes" id="UP000812270">
    <property type="component" value="Unassembled WGS sequence"/>
</dbReference>
<organism evidence="3 4">
    <name type="scientific">Pinibacter aurantiacus</name>
    <dbReference type="NCBI Taxonomy" id="2851599"/>
    <lineage>
        <taxon>Bacteria</taxon>
        <taxon>Pseudomonadati</taxon>
        <taxon>Bacteroidota</taxon>
        <taxon>Chitinophagia</taxon>
        <taxon>Chitinophagales</taxon>
        <taxon>Chitinophagaceae</taxon>
        <taxon>Pinibacter</taxon>
    </lineage>
</organism>
<keyword evidence="1" id="KW-0998">Cell outer membrane</keyword>
<keyword evidence="3" id="KW-0675">Receptor</keyword>